<sequence>RLEKLMGAVSLQSRYTLGFQRNSLLSKSENSLNSIAMRQREGREKVTRKEGWKRGHEDSYLEMAQRHLQRSLYPWVLYLPQPYAEYITSSF</sequence>
<organism evidence="1 2">
    <name type="scientific">Cercocebus atys</name>
    <name type="common">Sooty mangabey</name>
    <name type="synonym">Cercocebus torquatus atys</name>
    <dbReference type="NCBI Taxonomy" id="9531"/>
    <lineage>
        <taxon>Eukaryota</taxon>
        <taxon>Metazoa</taxon>
        <taxon>Chordata</taxon>
        <taxon>Craniata</taxon>
        <taxon>Vertebrata</taxon>
        <taxon>Euteleostomi</taxon>
        <taxon>Mammalia</taxon>
        <taxon>Eutheria</taxon>
        <taxon>Euarchontoglires</taxon>
        <taxon>Primates</taxon>
        <taxon>Haplorrhini</taxon>
        <taxon>Catarrhini</taxon>
        <taxon>Cercopithecidae</taxon>
        <taxon>Cercopithecinae</taxon>
        <taxon>Cercocebus</taxon>
    </lineage>
</organism>
<evidence type="ECO:0000313" key="2">
    <source>
        <dbReference type="Proteomes" id="UP000233060"/>
    </source>
</evidence>
<protein>
    <submittedName>
        <fullName evidence="1">Uncharacterized protein</fullName>
    </submittedName>
</protein>
<keyword evidence="2" id="KW-1185">Reference proteome</keyword>
<name>A0A2K5LFA5_CERAT</name>
<dbReference type="STRING" id="9531.ENSCATP00000011577"/>
<reference evidence="1" key="2">
    <citation type="submission" date="2025-09" db="UniProtKB">
        <authorList>
            <consortium name="Ensembl"/>
        </authorList>
    </citation>
    <scope>IDENTIFICATION</scope>
</reference>
<evidence type="ECO:0000313" key="1">
    <source>
        <dbReference type="Ensembl" id="ENSCATP00000011577.1"/>
    </source>
</evidence>
<proteinExistence type="predicted"/>
<reference evidence="1" key="1">
    <citation type="submission" date="2025-08" db="UniProtKB">
        <authorList>
            <consortium name="Ensembl"/>
        </authorList>
    </citation>
    <scope>IDENTIFICATION</scope>
</reference>
<dbReference type="Proteomes" id="UP000233060">
    <property type="component" value="Unassembled WGS sequence"/>
</dbReference>
<accession>A0A2K5LFA5</accession>
<dbReference type="AlphaFoldDB" id="A0A2K5LFA5"/>
<dbReference type="InterPro" id="IPR027929">
    <property type="entry name" value="DAOA"/>
</dbReference>
<dbReference type="GeneTree" id="ENSGT00410000028557"/>
<dbReference type="OMA" id="PYAEYIT"/>
<dbReference type="Pfam" id="PF15199">
    <property type="entry name" value="DAOA"/>
    <property type="match status" value="1"/>
</dbReference>
<dbReference type="Ensembl" id="ENSCATT00000035703.1">
    <property type="protein sequence ID" value="ENSCATP00000011577.1"/>
    <property type="gene ID" value="ENSCATG00000030008.1"/>
</dbReference>